<name>A0ABN8R516_9CNID</name>
<dbReference type="EMBL" id="CALNXI010001617">
    <property type="protein sequence ID" value="CAH3173416.1"/>
    <property type="molecule type" value="Genomic_DNA"/>
</dbReference>
<sequence>MTRIGRSNSEAKRSLLNAFDLFTIRRQYGWSSQSKDFQHMIAKVEHEDKFLRLAVMQYTVEMTPQEAKMLLSKPYGSSQSTWEPHVRTKPSVLQEIRKMSHKSSAKRISSETEKEGGVVSVVSPSDIPKDRQQVYNQLRKVEREEKGS</sequence>
<gene>
    <name evidence="2" type="ORF">PEVE_00009030</name>
</gene>
<reference evidence="2 3" key="1">
    <citation type="submission" date="2022-05" db="EMBL/GenBank/DDBJ databases">
        <authorList>
            <consortium name="Genoscope - CEA"/>
            <person name="William W."/>
        </authorList>
    </citation>
    <scope>NUCLEOTIDE SEQUENCE [LARGE SCALE GENOMIC DNA]</scope>
</reference>
<proteinExistence type="predicted"/>
<evidence type="ECO:0000313" key="2">
    <source>
        <dbReference type="EMBL" id="CAH3173416.1"/>
    </source>
</evidence>
<evidence type="ECO:0000256" key="1">
    <source>
        <dbReference type="SAM" id="MobiDB-lite"/>
    </source>
</evidence>
<protein>
    <submittedName>
        <fullName evidence="2">Uncharacterized protein</fullName>
    </submittedName>
</protein>
<accession>A0ABN8R516</accession>
<dbReference type="Proteomes" id="UP001159427">
    <property type="component" value="Unassembled WGS sequence"/>
</dbReference>
<comment type="caution">
    <text evidence="2">The sequence shown here is derived from an EMBL/GenBank/DDBJ whole genome shotgun (WGS) entry which is preliminary data.</text>
</comment>
<organism evidence="2 3">
    <name type="scientific">Porites evermanni</name>
    <dbReference type="NCBI Taxonomy" id="104178"/>
    <lineage>
        <taxon>Eukaryota</taxon>
        <taxon>Metazoa</taxon>
        <taxon>Cnidaria</taxon>
        <taxon>Anthozoa</taxon>
        <taxon>Hexacorallia</taxon>
        <taxon>Scleractinia</taxon>
        <taxon>Fungiina</taxon>
        <taxon>Poritidae</taxon>
        <taxon>Porites</taxon>
    </lineage>
</organism>
<keyword evidence="3" id="KW-1185">Reference proteome</keyword>
<evidence type="ECO:0000313" key="3">
    <source>
        <dbReference type="Proteomes" id="UP001159427"/>
    </source>
</evidence>
<feature type="region of interest" description="Disordered" evidence="1">
    <location>
        <begin position="99"/>
        <end position="133"/>
    </location>
</feature>